<dbReference type="InParanoid" id="A2F4R2"/>
<dbReference type="InterPro" id="IPR029071">
    <property type="entry name" value="Ubiquitin-like_domsf"/>
</dbReference>
<dbReference type="STRING" id="5722.A2F4R2"/>
<feature type="compositionally biased region" description="Basic and acidic residues" evidence="1">
    <location>
        <begin position="82"/>
        <end position="98"/>
    </location>
</feature>
<accession>A2F4R2</accession>
<protein>
    <recommendedName>
        <fullName evidence="4">Ubiquitin-like domain-containing protein</fullName>
    </recommendedName>
</protein>
<gene>
    <name evidence="2" type="ORF">TVAG_471060</name>
</gene>
<reference evidence="2" key="2">
    <citation type="journal article" date="2007" name="Science">
        <title>Draft genome sequence of the sexually transmitted pathogen Trichomonas vaginalis.</title>
        <authorList>
            <person name="Carlton J.M."/>
            <person name="Hirt R.P."/>
            <person name="Silva J.C."/>
            <person name="Delcher A.L."/>
            <person name="Schatz M."/>
            <person name="Zhao Q."/>
            <person name="Wortman J.R."/>
            <person name="Bidwell S.L."/>
            <person name="Alsmark U.C.M."/>
            <person name="Besteiro S."/>
            <person name="Sicheritz-Ponten T."/>
            <person name="Noel C.J."/>
            <person name="Dacks J.B."/>
            <person name="Foster P.G."/>
            <person name="Simillion C."/>
            <person name="Van de Peer Y."/>
            <person name="Miranda-Saavedra D."/>
            <person name="Barton G.J."/>
            <person name="Westrop G.D."/>
            <person name="Mueller S."/>
            <person name="Dessi D."/>
            <person name="Fiori P.L."/>
            <person name="Ren Q."/>
            <person name="Paulsen I."/>
            <person name="Zhang H."/>
            <person name="Bastida-Corcuera F.D."/>
            <person name="Simoes-Barbosa A."/>
            <person name="Brown M.T."/>
            <person name="Hayes R.D."/>
            <person name="Mukherjee M."/>
            <person name="Okumura C.Y."/>
            <person name="Schneider R."/>
            <person name="Smith A.J."/>
            <person name="Vanacova S."/>
            <person name="Villalvazo M."/>
            <person name="Haas B.J."/>
            <person name="Pertea M."/>
            <person name="Feldblyum T.V."/>
            <person name="Utterback T.R."/>
            <person name="Shu C.L."/>
            <person name="Osoegawa K."/>
            <person name="de Jong P.J."/>
            <person name="Hrdy I."/>
            <person name="Horvathova L."/>
            <person name="Zubacova Z."/>
            <person name="Dolezal P."/>
            <person name="Malik S.B."/>
            <person name="Logsdon J.M. Jr."/>
            <person name="Henze K."/>
            <person name="Gupta A."/>
            <person name="Wang C.C."/>
            <person name="Dunne R.L."/>
            <person name="Upcroft J.A."/>
            <person name="Upcroft P."/>
            <person name="White O."/>
            <person name="Salzberg S.L."/>
            <person name="Tang P."/>
            <person name="Chiu C.-H."/>
            <person name="Lee Y.-S."/>
            <person name="Embley T.M."/>
            <person name="Coombs G.H."/>
            <person name="Mottram J.C."/>
            <person name="Tachezy J."/>
            <person name="Fraser-Liggett C.M."/>
            <person name="Johnson P.J."/>
        </authorList>
    </citation>
    <scope>NUCLEOTIDE SEQUENCE [LARGE SCALE GENOMIC DNA]</scope>
    <source>
        <strain evidence="2">G3</strain>
    </source>
</reference>
<dbReference type="Proteomes" id="UP000001542">
    <property type="component" value="Unassembled WGS sequence"/>
</dbReference>
<dbReference type="Gene3D" id="3.10.20.90">
    <property type="entry name" value="Phosphatidylinositol 3-kinase Catalytic Subunit, Chain A, domain 1"/>
    <property type="match status" value="1"/>
</dbReference>
<dbReference type="KEGG" id="tva:4757942"/>
<evidence type="ECO:0000313" key="3">
    <source>
        <dbReference type="Proteomes" id="UP000001542"/>
    </source>
</evidence>
<dbReference type="GO" id="GO:0005634">
    <property type="term" value="C:nucleus"/>
    <property type="evidence" value="ECO:0000318"/>
    <property type="project" value="GO_Central"/>
</dbReference>
<dbReference type="PANTHER" id="PTHR12710:SF0">
    <property type="entry name" value="NUCLEAR PROTEIN LOCALIZATION PROTEIN 4 HOMOLOG"/>
    <property type="match status" value="1"/>
</dbReference>
<dbReference type="RefSeq" id="XP_001313052.1">
    <property type="nucleotide sequence ID" value="XM_001313051.1"/>
</dbReference>
<dbReference type="EMBL" id="DS113613">
    <property type="protein sequence ID" value="EAY00123.1"/>
    <property type="molecule type" value="Genomic_DNA"/>
</dbReference>
<dbReference type="OrthoDB" id="10522865at2759"/>
<dbReference type="Gene3D" id="3.40.140.10">
    <property type="entry name" value="Cytidine Deaminase, domain 2"/>
    <property type="match status" value="1"/>
</dbReference>
<keyword evidence="3" id="KW-1185">Reference proteome</keyword>
<evidence type="ECO:0008006" key="4">
    <source>
        <dbReference type="Google" id="ProtNLM"/>
    </source>
</evidence>
<dbReference type="GO" id="GO:0006511">
    <property type="term" value="P:ubiquitin-dependent protein catabolic process"/>
    <property type="evidence" value="ECO:0000318"/>
    <property type="project" value="GO_Central"/>
</dbReference>
<sequence>MQSIQVVRIRWKKGTEKVPVNPHDTIGTLIQYMVNKFEIKEEISTLIQDKTKTVLQKRIKLSSLDMENGELFELSLPSDANPNKDSKTSKPDTPIDDHQRNVYTLDYFKDHNPTIQFQKYENSILKRVLFPSAELQRIGRISNALHFNSTQIFLLYGTTPNPAAIRIHALSLPSQECTGEELLINESHIKDSHHVALACGLKFLGFLIISPKTNVPIAPHLLIKLMPLISDDLESFIFIRSLPTLKSMVDSVSCNLEAYSVSKQFIDMYRRGLFTGESTDTSLITKSTVLVSAKSLKEVDVSYFVTPLATKLRESWFPSNSFPYQSFYPTIADFVAICYKFIDVPNYIRFLDFNLLLFCCTIFDREEEVPLIARSCIARDDIPDKVLVKIEEMIDAPLRKLMN</sequence>
<evidence type="ECO:0000313" key="2">
    <source>
        <dbReference type="EMBL" id="EAY00123.1"/>
    </source>
</evidence>
<organism evidence="2 3">
    <name type="scientific">Trichomonas vaginalis (strain ATCC PRA-98 / G3)</name>
    <dbReference type="NCBI Taxonomy" id="412133"/>
    <lineage>
        <taxon>Eukaryota</taxon>
        <taxon>Metamonada</taxon>
        <taxon>Parabasalia</taxon>
        <taxon>Trichomonadida</taxon>
        <taxon>Trichomonadidae</taxon>
        <taxon>Trichomonas</taxon>
    </lineage>
</organism>
<dbReference type="InterPro" id="IPR016563">
    <property type="entry name" value="Npl4"/>
</dbReference>
<dbReference type="SUPFAM" id="SSF54236">
    <property type="entry name" value="Ubiquitin-like"/>
    <property type="match status" value="1"/>
</dbReference>
<dbReference type="VEuPathDB" id="TrichDB:TVAGG3_0226150"/>
<name>A2F4R2_TRIV3</name>
<evidence type="ECO:0000256" key="1">
    <source>
        <dbReference type="SAM" id="MobiDB-lite"/>
    </source>
</evidence>
<dbReference type="GO" id="GO:0043130">
    <property type="term" value="F:ubiquitin binding"/>
    <property type="evidence" value="ECO:0000318"/>
    <property type="project" value="GO_Central"/>
</dbReference>
<proteinExistence type="predicted"/>
<dbReference type="AlphaFoldDB" id="A2F4R2"/>
<dbReference type="GO" id="GO:0031625">
    <property type="term" value="F:ubiquitin protein ligase binding"/>
    <property type="evidence" value="ECO:0000318"/>
    <property type="project" value="GO_Central"/>
</dbReference>
<reference evidence="2" key="1">
    <citation type="submission" date="2006-10" db="EMBL/GenBank/DDBJ databases">
        <authorList>
            <person name="Amadeo P."/>
            <person name="Zhao Q."/>
            <person name="Wortman J."/>
            <person name="Fraser-Liggett C."/>
            <person name="Carlton J."/>
        </authorList>
    </citation>
    <scope>NUCLEOTIDE SEQUENCE</scope>
    <source>
        <strain evidence="2">G3</strain>
    </source>
</reference>
<feature type="region of interest" description="Disordered" evidence="1">
    <location>
        <begin position="74"/>
        <end position="98"/>
    </location>
</feature>
<dbReference type="VEuPathDB" id="TrichDB:TVAG_471060"/>
<dbReference type="PANTHER" id="PTHR12710">
    <property type="entry name" value="NUCLEAR PROTEIN LOCALIZATION 4"/>
    <property type="match status" value="1"/>
</dbReference>